<dbReference type="EMBL" id="AGSI01000015">
    <property type="protein sequence ID" value="EIE20546.1"/>
    <property type="molecule type" value="Genomic_DNA"/>
</dbReference>
<evidence type="ECO:0000313" key="3">
    <source>
        <dbReference type="EMBL" id="EIE20546.1"/>
    </source>
</evidence>
<organism evidence="3 4">
    <name type="scientific">Coccomyxa subellipsoidea (strain C-169)</name>
    <name type="common">Green microalga</name>
    <dbReference type="NCBI Taxonomy" id="574566"/>
    <lineage>
        <taxon>Eukaryota</taxon>
        <taxon>Viridiplantae</taxon>
        <taxon>Chlorophyta</taxon>
        <taxon>core chlorophytes</taxon>
        <taxon>Trebouxiophyceae</taxon>
        <taxon>Trebouxiophyceae incertae sedis</taxon>
        <taxon>Coccomyxaceae</taxon>
        <taxon>Coccomyxa</taxon>
        <taxon>Coccomyxa subellipsoidea</taxon>
    </lineage>
</organism>
<dbReference type="Gene3D" id="1.20.58.1700">
    <property type="match status" value="1"/>
</dbReference>
<dbReference type="InterPro" id="IPR036928">
    <property type="entry name" value="AS_sf"/>
</dbReference>
<dbReference type="PANTHER" id="PTHR11895">
    <property type="entry name" value="TRANSAMIDASE"/>
    <property type="match status" value="1"/>
</dbReference>
<feature type="region of interest" description="Disordered" evidence="1">
    <location>
        <begin position="217"/>
        <end position="251"/>
    </location>
</feature>
<keyword evidence="4" id="KW-1185">Reference proteome</keyword>
<dbReference type="Gene3D" id="3.90.1300.10">
    <property type="entry name" value="Amidase signature (AS) domain"/>
    <property type="match status" value="1"/>
</dbReference>
<feature type="domain" description="Amidase" evidence="2">
    <location>
        <begin position="61"/>
        <end position="499"/>
    </location>
</feature>
<dbReference type="GeneID" id="17038522"/>
<dbReference type="RefSeq" id="XP_005645090.1">
    <property type="nucleotide sequence ID" value="XM_005645033.1"/>
</dbReference>
<dbReference type="PANTHER" id="PTHR11895:SF169">
    <property type="entry name" value="GLUTAMYL-TRNA(GLN) AMIDOTRANSFERASE"/>
    <property type="match status" value="1"/>
</dbReference>
<proteinExistence type="predicted"/>
<comment type="caution">
    <text evidence="3">The sequence shown here is derived from an EMBL/GenBank/DDBJ whole genome shotgun (WGS) entry which is preliminary data.</text>
</comment>
<reference evidence="3 4" key="1">
    <citation type="journal article" date="2012" name="Genome Biol.">
        <title>The genome of the polar eukaryotic microalga coccomyxa subellipsoidea reveals traits of cold adaptation.</title>
        <authorList>
            <person name="Blanc G."/>
            <person name="Agarkova I."/>
            <person name="Grimwood J."/>
            <person name="Kuo A."/>
            <person name="Brueggeman A."/>
            <person name="Dunigan D."/>
            <person name="Gurnon J."/>
            <person name="Ladunga I."/>
            <person name="Lindquist E."/>
            <person name="Lucas S."/>
            <person name="Pangilinan J."/>
            <person name="Proschold T."/>
            <person name="Salamov A."/>
            <person name="Schmutz J."/>
            <person name="Weeks D."/>
            <person name="Yamada T."/>
            <person name="Claverie J.M."/>
            <person name="Grigoriev I."/>
            <person name="Van Etten J."/>
            <person name="Lomsadze A."/>
            <person name="Borodovsky M."/>
        </authorList>
    </citation>
    <scope>NUCLEOTIDE SEQUENCE [LARGE SCALE GENOMIC DNA]</scope>
    <source>
        <strain evidence="3 4">C-169</strain>
    </source>
</reference>
<gene>
    <name evidence="3" type="ORF">COCSUDRAFT_30676</name>
</gene>
<dbReference type="GO" id="GO:0016787">
    <property type="term" value="F:hydrolase activity"/>
    <property type="evidence" value="ECO:0007669"/>
    <property type="project" value="UniProtKB-KW"/>
</dbReference>
<dbReference type="eggNOG" id="KOG1211">
    <property type="taxonomic scope" value="Eukaryota"/>
</dbReference>
<dbReference type="Pfam" id="PF01425">
    <property type="entry name" value="Amidase"/>
    <property type="match status" value="1"/>
</dbReference>
<dbReference type="InterPro" id="IPR023631">
    <property type="entry name" value="Amidase_dom"/>
</dbReference>
<dbReference type="InterPro" id="IPR000120">
    <property type="entry name" value="Amidase"/>
</dbReference>
<evidence type="ECO:0000259" key="2">
    <source>
        <dbReference type="Pfam" id="PF01425"/>
    </source>
</evidence>
<accession>I0YQ77</accession>
<dbReference type="AlphaFoldDB" id="I0YQ77"/>
<sequence length="530" mass="55077">MGDALGLQALQGAYRDASTSPTDVIRRLYPLLAQEEGMFITLASLESLLERCRILEVLPPAARGPLYGVPFAVKDNIDVAGFPTTAACEAYRYTPSQSAPGVEALLEAGGVMVGKTNLDQFAAGLVGTRTPYGTARNPFDDRFLPGGSSSGSGAAVGCGLLTFALGTDTAGSGRVPAHFCGCVGIKPTVGRVSSTGVVRACRALDCISVFARSVPDAAEATPPSTPGQSAPGSPGGLPNGHAAPPNGHAAKPSFRFGLPDRKYLSFAGPGGDAFALVAAAGYERLYGEAVQMLQQLGGVTVPIDFEPFAATANLLYTSAFLAERYSGVRTFLEAGQVCCKGTPTEASVAGDARMERVTGAIMAGSLRYCAVDVFDALTTLNELKGRARVELAKVDFLLVPSAAHHYTVAEIEAEEKQAEAVSWPKNANLGRFTNFVNLMDMAAIAVPSGVLHCEEPSAASDPTGEVARRAALLRETGNSRPVLPFGVTLIGAAWSDESLWAVAERFHAATGLGCGPDGFGVKPYRTPRAA</sequence>
<dbReference type="KEGG" id="csl:COCSUDRAFT_30676"/>
<keyword evidence="3" id="KW-0378">Hydrolase</keyword>
<name>I0YQ77_COCSC</name>
<evidence type="ECO:0000256" key="1">
    <source>
        <dbReference type="SAM" id="MobiDB-lite"/>
    </source>
</evidence>
<dbReference type="STRING" id="574566.I0YQ77"/>
<protein>
    <submittedName>
        <fullName evidence="3">Allophanate hydrolase</fullName>
    </submittedName>
</protein>
<dbReference type="SUPFAM" id="SSF75304">
    <property type="entry name" value="Amidase signature (AS) enzymes"/>
    <property type="match status" value="1"/>
</dbReference>
<dbReference type="Proteomes" id="UP000007264">
    <property type="component" value="Unassembled WGS sequence"/>
</dbReference>
<dbReference type="OrthoDB" id="245563at2759"/>
<evidence type="ECO:0000313" key="4">
    <source>
        <dbReference type="Proteomes" id="UP000007264"/>
    </source>
</evidence>